<accession>A0A6N8FM91</accession>
<sequence length="204" mass="23837">MSIYKQVLGEKFKELHPMLQKRYELEGNVSYTATGVMKTIHGGPRMLYPLFFMGTRRKLLFPEHGKNIPFQIVNTPLIAKNGEQQVHWERIFYFEKKKRYFNALMSFDQEKKVIKDYFGEPSIFYSDLVLDVTDTGGLIIKSSRQRLVLGRLEIPLPRLFQGIATVREEFDPKESIYIIYVTVINPIVGRLFAYEGTFTHDDIT</sequence>
<keyword evidence="3" id="KW-1185">Reference proteome</keyword>
<dbReference type="Pfam" id="PF13761">
    <property type="entry name" value="DUF4166"/>
    <property type="match status" value="1"/>
</dbReference>
<evidence type="ECO:0000313" key="2">
    <source>
        <dbReference type="EMBL" id="MUK90291.1"/>
    </source>
</evidence>
<dbReference type="InterPro" id="IPR025311">
    <property type="entry name" value="DUF4166"/>
</dbReference>
<dbReference type="RefSeq" id="WP_155670950.1">
    <property type="nucleotide sequence ID" value="NZ_WOCA01000019.1"/>
</dbReference>
<feature type="domain" description="DUF4166" evidence="1">
    <location>
        <begin position="15"/>
        <end position="198"/>
    </location>
</feature>
<dbReference type="Proteomes" id="UP000469125">
    <property type="component" value="Unassembled WGS sequence"/>
</dbReference>
<reference evidence="2 3" key="1">
    <citation type="submission" date="2019-11" db="EMBL/GenBank/DDBJ databases">
        <authorList>
            <person name="Li X."/>
        </authorList>
    </citation>
    <scope>NUCLEOTIDE SEQUENCE [LARGE SCALE GENOMIC DNA]</scope>
    <source>
        <strain evidence="2 3">L9</strain>
    </source>
</reference>
<evidence type="ECO:0000259" key="1">
    <source>
        <dbReference type="Pfam" id="PF13761"/>
    </source>
</evidence>
<name>A0A6N8FM91_9BACI</name>
<protein>
    <submittedName>
        <fullName evidence="2">DUF4166 domain-containing protein</fullName>
    </submittedName>
</protein>
<gene>
    <name evidence="2" type="ORF">GMD78_18105</name>
</gene>
<proteinExistence type="predicted"/>
<comment type="caution">
    <text evidence="2">The sequence shown here is derived from an EMBL/GenBank/DDBJ whole genome shotgun (WGS) entry which is preliminary data.</text>
</comment>
<organism evidence="2 3">
    <name type="scientific">Ornithinibacillus caprae</name>
    <dbReference type="NCBI Taxonomy" id="2678566"/>
    <lineage>
        <taxon>Bacteria</taxon>
        <taxon>Bacillati</taxon>
        <taxon>Bacillota</taxon>
        <taxon>Bacilli</taxon>
        <taxon>Bacillales</taxon>
        <taxon>Bacillaceae</taxon>
        <taxon>Ornithinibacillus</taxon>
    </lineage>
</organism>
<dbReference type="EMBL" id="WOCA01000019">
    <property type="protein sequence ID" value="MUK90291.1"/>
    <property type="molecule type" value="Genomic_DNA"/>
</dbReference>
<evidence type="ECO:0000313" key="3">
    <source>
        <dbReference type="Proteomes" id="UP000469125"/>
    </source>
</evidence>
<dbReference type="AlphaFoldDB" id="A0A6N8FM91"/>